<feature type="region of interest" description="Disordered" evidence="1">
    <location>
        <begin position="1"/>
        <end position="66"/>
    </location>
</feature>
<gene>
    <name evidence="3" type="ORF">B0A48_06421</name>
</gene>
<evidence type="ECO:0000313" key="3">
    <source>
        <dbReference type="EMBL" id="OQO08551.1"/>
    </source>
</evidence>
<dbReference type="Proteomes" id="UP000192596">
    <property type="component" value="Unassembled WGS sequence"/>
</dbReference>
<comment type="caution">
    <text evidence="3">The sequence shown here is derived from an EMBL/GenBank/DDBJ whole genome shotgun (WGS) entry which is preliminary data.</text>
</comment>
<feature type="compositionally biased region" description="Polar residues" evidence="1">
    <location>
        <begin position="321"/>
        <end position="343"/>
    </location>
</feature>
<feature type="region of interest" description="Disordered" evidence="1">
    <location>
        <begin position="285"/>
        <end position="344"/>
    </location>
</feature>
<accession>A0A1V8TBC5</accession>
<organism evidence="3 4">
    <name type="scientific">Cryoendolithus antarcticus</name>
    <dbReference type="NCBI Taxonomy" id="1507870"/>
    <lineage>
        <taxon>Eukaryota</taxon>
        <taxon>Fungi</taxon>
        <taxon>Dikarya</taxon>
        <taxon>Ascomycota</taxon>
        <taxon>Pezizomycotina</taxon>
        <taxon>Dothideomycetes</taxon>
        <taxon>Dothideomycetidae</taxon>
        <taxon>Cladosporiales</taxon>
        <taxon>Cladosporiaceae</taxon>
        <taxon>Cryoendolithus</taxon>
    </lineage>
</organism>
<dbReference type="InParanoid" id="A0A1V8TBC5"/>
<keyword evidence="4" id="KW-1185">Reference proteome</keyword>
<feature type="region of interest" description="Disordered" evidence="1">
    <location>
        <begin position="151"/>
        <end position="172"/>
    </location>
</feature>
<dbReference type="InterPro" id="IPR019622">
    <property type="entry name" value="Rrn9_dom"/>
</dbReference>
<feature type="compositionally biased region" description="Acidic residues" evidence="1">
    <location>
        <begin position="542"/>
        <end position="553"/>
    </location>
</feature>
<reference evidence="4" key="1">
    <citation type="submission" date="2017-03" db="EMBL/GenBank/DDBJ databases">
        <title>Genomes of endolithic fungi from Antarctica.</title>
        <authorList>
            <person name="Coleine C."/>
            <person name="Masonjones S."/>
            <person name="Stajich J.E."/>
        </authorList>
    </citation>
    <scope>NUCLEOTIDE SEQUENCE [LARGE SCALE GENOMIC DNA]</scope>
    <source>
        <strain evidence="4">CCFEE 5527</strain>
    </source>
</reference>
<feature type="compositionally biased region" description="Acidic residues" evidence="1">
    <location>
        <begin position="584"/>
        <end position="593"/>
    </location>
</feature>
<evidence type="ECO:0000259" key="2">
    <source>
        <dbReference type="Pfam" id="PF10680"/>
    </source>
</evidence>
<dbReference type="STRING" id="1507870.A0A1V8TBC5"/>
<dbReference type="AlphaFoldDB" id="A0A1V8TBC5"/>
<sequence>MSLDANDAVVDTVEGAPLSQQNVQSSSWMLDSQDGDGNSQERVSSPVGSDYEDAEPRDNRFQGSASTWRHCTAEELALATHLDQLRAGDLSVHLYNAHALKARLYKAQAADDANLWSSKQQWMQRNENDEIAWHPGQHWTAWPMSAEDVPRLREDTDEPSDEDGLRSLATATTPAEDLDGEVLAAMLRDAKGRFRRRTWISDPSIANAVPKDMSEPPLQIQHAKLSAHDPAHDTRYDVPQFTVDVPQFSADDEVASTLLRPAVSHVMSKLDDLLIALHRSRLGHVKSSHAEADQSDRTKARKRKRRDPAEVDEISAEKVNRLSSSSDSQVATGKSSSRPSGRQTLRCRDWSEVLGMAALTGWDSAVLDRTATRCSNLFGEEMSFRVMPETKVIASADREVQYRPALVPDLDCETDLDDSSDHSTADDSYTCPGARSTSDTPDDTPDALENERMIGGVHLDGFMLSVTARLVRGKDRSPRKKRGVDYKKLAGLAGMTNPISASNAWSKICKKLQAQAGGVGDNIPAATPKAARGKKCSKADDAKEDGDAEEDEESPTKKTKPTAKGKRGTKVKVEQEGSASPEKDDGEEENFML</sequence>
<feature type="region of interest" description="Disordered" evidence="1">
    <location>
        <begin position="518"/>
        <end position="593"/>
    </location>
</feature>
<feature type="domain" description="Rrn9" evidence="2">
    <location>
        <begin position="82"/>
        <end position="154"/>
    </location>
</feature>
<protein>
    <recommendedName>
        <fullName evidence="2">Rrn9 domain-containing protein</fullName>
    </recommendedName>
</protein>
<feature type="compositionally biased region" description="Basic residues" evidence="1">
    <location>
        <begin position="557"/>
        <end position="570"/>
    </location>
</feature>
<dbReference type="EMBL" id="NAJO01000012">
    <property type="protein sequence ID" value="OQO08551.1"/>
    <property type="molecule type" value="Genomic_DNA"/>
</dbReference>
<proteinExistence type="predicted"/>
<dbReference type="OrthoDB" id="5412288at2759"/>
<feature type="compositionally biased region" description="Basic and acidic residues" evidence="1">
    <location>
        <begin position="288"/>
        <end position="298"/>
    </location>
</feature>
<evidence type="ECO:0000313" key="4">
    <source>
        <dbReference type="Proteomes" id="UP000192596"/>
    </source>
</evidence>
<evidence type="ECO:0000256" key="1">
    <source>
        <dbReference type="SAM" id="MobiDB-lite"/>
    </source>
</evidence>
<feature type="region of interest" description="Disordered" evidence="1">
    <location>
        <begin position="413"/>
        <end position="446"/>
    </location>
</feature>
<dbReference type="Pfam" id="PF10680">
    <property type="entry name" value="RRN9"/>
    <property type="match status" value="1"/>
</dbReference>
<name>A0A1V8TBC5_9PEZI</name>
<feature type="compositionally biased region" description="Polar residues" evidence="1">
    <location>
        <begin position="18"/>
        <end position="47"/>
    </location>
</feature>